<keyword evidence="6" id="KW-0677">Repeat</keyword>
<dbReference type="CDD" id="cd13433">
    <property type="entry name" value="Na_channel_gate"/>
    <property type="match status" value="1"/>
</dbReference>
<dbReference type="Gene3D" id="1.10.238.10">
    <property type="entry name" value="EF-hand"/>
    <property type="match status" value="1"/>
</dbReference>
<dbReference type="InterPro" id="IPR010526">
    <property type="entry name" value="Na_trans_assoc_dom"/>
</dbReference>
<keyword evidence="4" id="KW-1003">Cell membrane</keyword>
<feature type="transmembrane region" description="Helical" evidence="16">
    <location>
        <begin position="1123"/>
        <end position="1142"/>
    </location>
</feature>
<feature type="compositionally biased region" description="Basic residues" evidence="17">
    <location>
        <begin position="506"/>
        <end position="516"/>
    </location>
</feature>
<protein>
    <recommendedName>
        <fullName evidence="16">Sodium channel protein</fullName>
    </recommendedName>
</protein>
<dbReference type="Gene3D" id="1.20.120.350">
    <property type="entry name" value="Voltage-gated potassium channels. Chain C"/>
    <property type="match status" value="4"/>
</dbReference>
<evidence type="ECO:0000256" key="8">
    <source>
        <dbReference type="ARBA" id="ARBA00022989"/>
    </source>
</evidence>
<keyword evidence="3 16" id="KW-0894">Sodium channel</keyword>
<keyword evidence="5 16" id="KW-0812">Transmembrane</keyword>
<comment type="subcellular location">
    <subcellularLocation>
        <location evidence="1 16">Cell membrane</location>
        <topology evidence="1 16">Multi-pass membrane protein</topology>
    </subcellularLocation>
</comment>
<evidence type="ECO:0000256" key="5">
    <source>
        <dbReference type="ARBA" id="ARBA00022692"/>
    </source>
</evidence>
<dbReference type="PANTHER" id="PTHR10037:SF23">
    <property type="entry name" value="SODIUM CHANNEL PROTEIN TYPE 8 SUBUNIT ALPHA"/>
    <property type="match status" value="1"/>
</dbReference>
<feature type="region of interest" description="Disordered" evidence="17">
    <location>
        <begin position="29"/>
        <end position="62"/>
    </location>
</feature>
<dbReference type="Ensembl" id="ENSTGUT00000030983.1">
    <property type="protein sequence ID" value="ENSTGUP00000024553.1"/>
    <property type="gene ID" value="ENSTGUG00000018826.1"/>
</dbReference>
<dbReference type="InterPro" id="IPR027359">
    <property type="entry name" value="Volt_channel_dom_sf"/>
</dbReference>
<evidence type="ECO:0000256" key="1">
    <source>
        <dbReference type="ARBA" id="ARBA00004651"/>
    </source>
</evidence>
<proteinExistence type="inferred from homology"/>
<feature type="transmembrane region" description="Helical" evidence="16">
    <location>
        <begin position="673"/>
        <end position="694"/>
    </location>
</feature>
<feature type="domain" description="Ion transport" evidence="18">
    <location>
        <begin position="1082"/>
        <end position="1358"/>
    </location>
</feature>
<keyword evidence="14 16" id="KW-0407">Ion channel</keyword>
<feature type="transmembrane region" description="Helical" evidence="16">
    <location>
        <begin position="1154"/>
        <end position="1177"/>
    </location>
</feature>
<dbReference type="Pfam" id="PF00520">
    <property type="entry name" value="Ion_trans"/>
    <property type="match status" value="4"/>
</dbReference>
<feature type="compositionally biased region" description="Low complexity" evidence="17">
    <location>
        <begin position="491"/>
        <end position="503"/>
    </location>
</feature>
<dbReference type="FunFam" id="1.10.287.70:FF:000006">
    <property type="entry name" value="Sodium channel protein"/>
    <property type="match status" value="1"/>
</dbReference>
<evidence type="ECO:0000313" key="21">
    <source>
        <dbReference type="Ensembl" id="ENSTGUP00000024553.1"/>
    </source>
</evidence>
<feature type="transmembrane region" description="Helical" evidence="16">
    <location>
        <begin position="1407"/>
        <end position="1425"/>
    </location>
</feature>
<keyword evidence="8 16" id="KW-1133">Transmembrane helix</keyword>
<feature type="transmembrane region" description="Helical" evidence="16">
    <location>
        <begin position="840"/>
        <end position="866"/>
    </location>
</feature>
<evidence type="ECO:0000256" key="11">
    <source>
        <dbReference type="ARBA" id="ARBA00023136"/>
    </source>
</evidence>
<dbReference type="PROSITE" id="PS50096">
    <property type="entry name" value="IQ"/>
    <property type="match status" value="1"/>
</dbReference>
<dbReference type="Proteomes" id="UP000007754">
    <property type="component" value="Unplaced"/>
</dbReference>
<dbReference type="FunFam" id="1.10.238.10:FF:000002">
    <property type="entry name" value="Sodium channel protein"/>
    <property type="match status" value="1"/>
</dbReference>
<feature type="domain" description="Sodium ion transport-associated" evidence="19">
    <location>
        <begin position="880"/>
        <end position="1077"/>
    </location>
</feature>
<feature type="transmembrane region" description="Helical" evidence="16">
    <location>
        <begin position="406"/>
        <end position="433"/>
    </location>
</feature>
<sequence>MAARLLAPPGPESFKPFTPESLANIEKHIAELKKKQRSKQDSSHRDDDEDSKPKPNSDLEAGKNLPFIYGDIPKGLVAVPLEDFDPYYMTQKVKERVRTIPKIILNRGKTLFRFSATPALYILSPFNLFRRIAIKILIHSYPFFITEFPRMIIMCTILTNCVFMTFSNPPEWSKNVEYTFTGIYTFESLVKIIARGFCIDGFTFLRDPWNWLDFSVIMMAYVTEFVDLGNVSALRTFRVLRALKTISVIPGLKTIVGALIQSVKKLSDVMILTVFCLSVFALIGLQLFMGNLRNKCVIWPINVNETFLDNGSKGFDWEEYTNNMCRYFSNFYIIPGAPDPLLCGNSSDAGQCPEGYTCMKAGRNPNYGYTSFDTFSWAFLALFRLMTQDFWENLYQLTLRAAGKTYMIFFVLVIFVGSFYLVNLILAVVAMAYEEQNQATLEEAEQKEAEFKAMLEQLKKQQEEAQAAAMVTSAGTVSEDAVEDDGGGRMSRSSSEISKLSSKSAKERRNRRKKRKDKELSEGDEKCDNEKPGAPSATSLGTSRDGNSKPPWPALPKPDHPFHEEFLPVVQPAHKLDPTLILCHLHCHKAQFCDSSDSHKLEESQRKCPPCWYKFANTFLIWECHPYWMKLKEIVNLIVMDPFVDLAITICIVLNTLFMAMEHHPMTPEFEHVLSVGNLVFTGIFTAEMFLKLIAMDPYYYFQEGWNIFDGFIVSLSLMELSLADVEGLSVLRSFRLLRVFKLAKSWPTLNMLIKIIGNSVGALGNLTLVLAIIVFIFAVVGMQLFGKSYKECVCKINPECELPRWHMHDFFHSFLIVFRVLCGEWIETMWDCMEVAGQAMCLIVFMMVMVIGNLVVLNLFLALLLSSFSADNLAATDDDGEMNNLQISVIRIKKGIAWTKAKVREFMQAHFKQREADEVKPLDELYDKKVNCIANHTGADINRDVDFLKNGNGTTSGIGSSVEKYIIDEDHMSFINNPNLTVRVPIAVGESDFENLNTEDFSSDTDPDGSKEVGSSEGSTIDIKPEVEEVPVEAPEEYLDPDACFTEGCMQRCKCCQVNIEEGLGKSWWTLRKTCFLIVEHNWFETFIIFMILLSSGALAFEDIYIEQRKTIRTILEYADKVFTYIFILEMLLKWCAYGFVKFFTNAWCWLDFLIVAVSLVSLIANALGYSELGAIKSLRTLRALRPLRALSRFEGMRVVVNALVGAIPSIMNVLLVCLIFWLIFSIMGVNLFAGKYHYCFNETAEHRFEIEVVNNKTDCEALMPPNSTEIRWKNVKINFDNVGAGYLALLQVATFKGWMDIMYAAVDSRKQEEQPKYEDNIYMYIYFVIFIIFGSFFTLNLFIGVIIDNFNQQKKKISQDIFMTEEQKKYYNAMKKLGSKKPQKPIPRPLNRIQGAVFDFVTQQAFDIVIMMLICLNMVTMMVETDTQSKQMEDILYWINFVFVIFFTCECVLKMFALRHYYFTIGWNIFDFVVVILSIVGMFLAEIIEKYFVSPTLFRVIRLARIGRILRLIKGAKGIRTLLFALMMSLPALFNIGLLLFLVMFIFSIFGMSNFAYVKHEAGIDDMFNFETFGNSMICLFQITTSAGWDGLLLPILNRPPDCDLDKEHPGSGFKGDCGNPSVGIFFFVSYIIISFLIVVNMYIAIILENFSVATEESADPLSEDDFETFYEIWEKFDPDATQFIEYSKLADFADALEHPLRVPKPNTIELIAMDLPMVSGDRIHCLDILFAFTKRVLGDSGELDILRQQMEERFVASNPSKVSYEPITTTLRRKQEEVSAVVIQRAYRARLARRGFVGRRAATATTKLENGGATREKKEGTPSTASLPSYDSVTKPEKEKQQRAEEGRREKAKRQKDARVAKC</sequence>
<evidence type="ECO:0000256" key="12">
    <source>
        <dbReference type="ARBA" id="ARBA00023157"/>
    </source>
</evidence>
<feature type="domain" description="Ion transport" evidence="18">
    <location>
        <begin position="642"/>
        <end position="872"/>
    </location>
</feature>
<feature type="compositionally biased region" description="Basic and acidic residues" evidence="17">
    <location>
        <begin position="29"/>
        <end position="61"/>
    </location>
</feature>
<evidence type="ECO:0000256" key="3">
    <source>
        <dbReference type="ARBA" id="ARBA00022461"/>
    </source>
</evidence>
<evidence type="ECO:0000259" key="20">
    <source>
        <dbReference type="Pfam" id="PF24609"/>
    </source>
</evidence>
<reference evidence="21" key="2">
    <citation type="submission" date="2025-09" db="UniProtKB">
        <authorList>
            <consortium name="Ensembl"/>
        </authorList>
    </citation>
    <scope>IDENTIFICATION</scope>
</reference>
<keyword evidence="2 16" id="KW-0813">Transport</keyword>
<dbReference type="GeneTree" id="ENSGT00940000156263"/>
<organism evidence="21 22">
    <name type="scientific">Taeniopygia guttata</name>
    <name type="common">Zebra finch</name>
    <name type="synonym">Poephila guttata</name>
    <dbReference type="NCBI Taxonomy" id="59729"/>
    <lineage>
        <taxon>Eukaryota</taxon>
        <taxon>Metazoa</taxon>
        <taxon>Chordata</taxon>
        <taxon>Craniata</taxon>
        <taxon>Vertebrata</taxon>
        <taxon>Euteleostomi</taxon>
        <taxon>Archelosauria</taxon>
        <taxon>Archosauria</taxon>
        <taxon>Dinosauria</taxon>
        <taxon>Saurischia</taxon>
        <taxon>Theropoda</taxon>
        <taxon>Coelurosauria</taxon>
        <taxon>Aves</taxon>
        <taxon>Neognathae</taxon>
        <taxon>Neoaves</taxon>
        <taxon>Telluraves</taxon>
        <taxon>Australaves</taxon>
        <taxon>Passeriformes</taxon>
        <taxon>Passeroidea</taxon>
        <taxon>Estrildidae</taxon>
        <taxon>Estrildinae</taxon>
        <taxon>Taeniopygia</taxon>
    </lineage>
</organism>
<comment type="caution">
    <text evidence="16">Lacks conserved residue(s) required for the propagation of feature annotation.</text>
</comment>
<feature type="domain" description="Ion transport" evidence="18">
    <location>
        <begin position="151"/>
        <end position="439"/>
    </location>
</feature>
<evidence type="ECO:0000256" key="7">
    <source>
        <dbReference type="ARBA" id="ARBA00022882"/>
    </source>
</evidence>
<comment type="catalytic activity">
    <reaction evidence="15">
        <text>Na(+)(in) = Na(+)(out)</text>
        <dbReference type="Rhea" id="RHEA:34963"/>
        <dbReference type="ChEBI" id="CHEBI:29101"/>
    </reaction>
</comment>
<keyword evidence="13 16" id="KW-0739">Sodium transport</keyword>
<dbReference type="FunFam" id="1.20.120.350:FF:000004">
    <property type="entry name" value="Sodium channel protein"/>
    <property type="match status" value="1"/>
</dbReference>
<feature type="transmembrane region" description="Helical" evidence="16">
    <location>
        <begin position="1627"/>
        <end position="1650"/>
    </location>
</feature>
<keyword evidence="22" id="KW-1185">Reference proteome</keyword>
<feature type="transmembrane region" description="Helical" evidence="16">
    <location>
        <begin position="1437"/>
        <end position="1455"/>
    </location>
</feature>
<dbReference type="FunFam" id="1.20.120.350:FF:000005">
    <property type="entry name" value="Sodium channel protein"/>
    <property type="match status" value="1"/>
</dbReference>
<feature type="region of interest" description="Disordered" evidence="17">
    <location>
        <begin position="1810"/>
        <end position="1866"/>
    </location>
</feature>
<dbReference type="GO" id="GO:0005248">
    <property type="term" value="F:voltage-gated sodium channel activity"/>
    <property type="evidence" value="ECO:0007669"/>
    <property type="project" value="InterPro"/>
</dbReference>
<feature type="transmembrane region" description="Helical" evidence="16">
    <location>
        <begin position="1524"/>
        <end position="1552"/>
    </location>
</feature>
<comment type="function">
    <text evidence="16">Mediates the voltage-dependent sodium ion permeability of excitable membranes. Assuming opened or closed conformations in response to the voltage difference across the membrane, the protein forms a sodium-selective channel through which Na(+) ions may pass in accordance with their electrochemical gradient.</text>
</comment>
<feature type="compositionally biased region" description="Basic and acidic residues" evidence="17">
    <location>
        <begin position="1837"/>
        <end position="1866"/>
    </location>
</feature>
<reference evidence="21" key="1">
    <citation type="submission" date="2025-08" db="UniProtKB">
        <authorList>
            <consortium name="Ensembl"/>
        </authorList>
    </citation>
    <scope>IDENTIFICATION</scope>
</reference>
<dbReference type="InterPro" id="IPR005821">
    <property type="entry name" value="Ion_trans_dom"/>
</dbReference>
<evidence type="ECO:0000313" key="22">
    <source>
        <dbReference type="Proteomes" id="UP000007754"/>
    </source>
</evidence>
<feature type="transmembrane region" description="Helical" evidence="16">
    <location>
        <begin position="1467"/>
        <end position="1487"/>
    </location>
</feature>
<dbReference type="Pfam" id="PF24609">
    <property type="entry name" value="IQ_SCN5A_C"/>
    <property type="match status" value="1"/>
</dbReference>
<comment type="similarity">
    <text evidence="16">Belongs to the sodium channel (TC 1.A.1.10) family.</text>
</comment>
<evidence type="ECO:0000256" key="15">
    <source>
        <dbReference type="ARBA" id="ARBA00036239"/>
    </source>
</evidence>
<feature type="region of interest" description="Disordered" evidence="17">
    <location>
        <begin position="466"/>
        <end position="558"/>
    </location>
</feature>
<keyword evidence="7 16" id="KW-0851">Voltage-gated channel</keyword>
<dbReference type="GO" id="GO:0086010">
    <property type="term" value="P:membrane depolarization during action potential"/>
    <property type="evidence" value="ECO:0007669"/>
    <property type="project" value="TreeGrafter"/>
</dbReference>
<evidence type="ECO:0000256" key="17">
    <source>
        <dbReference type="SAM" id="MobiDB-lite"/>
    </source>
</evidence>
<evidence type="ECO:0000256" key="2">
    <source>
        <dbReference type="ARBA" id="ARBA00022448"/>
    </source>
</evidence>
<evidence type="ECO:0000256" key="6">
    <source>
        <dbReference type="ARBA" id="ARBA00022737"/>
    </source>
</evidence>
<evidence type="ECO:0000256" key="16">
    <source>
        <dbReference type="RuleBase" id="RU361132"/>
    </source>
</evidence>
<dbReference type="GO" id="GO:0019228">
    <property type="term" value="P:neuronal action potential"/>
    <property type="evidence" value="ECO:0007669"/>
    <property type="project" value="TreeGrafter"/>
</dbReference>
<evidence type="ECO:0000259" key="19">
    <source>
        <dbReference type="Pfam" id="PF06512"/>
    </source>
</evidence>
<dbReference type="InterPro" id="IPR001696">
    <property type="entry name" value="Na_channel_asu"/>
</dbReference>
<evidence type="ECO:0000256" key="10">
    <source>
        <dbReference type="ARBA" id="ARBA00023065"/>
    </source>
</evidence>
<evidence type="ECO:0000259" key="18">
    <source>
        <dbReference type="Pfam" id="PF00520"/>
    </source>
</evidence>
<feature type="transmembrane region" description="Helical" evidence="16">
    <location>
        <begin position="756"/>
        <end position="781"/>
    </location>
</feature>
<accession>A0A674GNT4</accession>
<dbReference type="GO" id="GO:0001518">
    <property type="term" value="C:voltage-gated sodium channel complex"/>
    <property type="evidence" value="ECO:0007669"/>
    <property type="project" value="UniProtKB-UniRule"/>
</dbReference>
<dbReference type="InterPro" id="IPR058542">
    <property type="entry name" value="IQ_SCN5A_C"/>
</dbReference>
<dbReference type="FunFam" id="1.20.120.350:FF:000002">
    <property type="entry name" value="Sodium channel protein"/>
    <property type="match status" value="1"/>
</dbReference>
<dbReference type="InterPro" id="IPR043203">
    <property type="entry name" value="VGCC_Ca_Na"/>
</dbReference>
<feature type="region of interest" description="Disordered" evidence="17">
    <location>
        <begin position="997"/>
        <end position="1025"/>
    </location>
</feature>
<name>A0A674GNT4_TAEGU</name>
<feature type="compositionally biased region" description="Polar residues" evidence="17">
    <location>
        <begin position="1824"/>
        <end position="1835"/>
    </location>
</feature>
<dbReference type="FunFam" id="1.10.287.70:FF:000001">
    <property type="entry name" value="Sodium channel protein"/>
    <property type="match status" value="1"/>
</dbReference>
<feature type="transmembrane region" description="Helical" evidence="16">
    <location>
        <begin position="1084"/>
        <end position="1102"/>
    </location>
</feature>
<keyword evidence="10 16" id="KW-0406">Ion transport</keyword>
<evidence type="ECO:0000256" key="9">
    <source>
        <dbReference type="ARBA" id="ARBA00023053"/>
    </source>
</evidence>
<evidence type="ECO:0000256" key="13">
    <source>
        <dbReference type="ARBA" id="ARBA00023201"/>
    </source>
</evidence>
<dbReference type="InterPro" id="IPR044564">
    <property type="entry name" value="Na_chnl_inactivation_gate"/>
</dbReference>
<dbReference type="Gene3D" id="1.10.287.70">
    <property type="match status" value="4"/>
</dbReference>
<feature type="domain" description="Ion transport" evidence="18">
    <location>
        <begin position="1406"/>
        <end position="1660"/>
    </location>
</feature>
<dbReference type="FunFam" id="1.20.120.350:FF:000003">
    <property type="entry name" value="Voltage-dependent sodium channel"/>
    <property type="match status" value="1"/>
</dbReference>
<feature type="transmembrane region" description="Helical" evidence="16">
    <location>
        <begin position="269"/>
        <end position="289"/>
    </location>
</feature>
<dbReference type="PANTHER" id="PTHR10037">
    <property type="entry name" value="VOLTAGE-GATED CATION CHANNEL CALCIUM AND SODIUM"/>
    <property type="match status" value="1"/>
</dbReference>
<feature type="transmembrane region" description="Helical" evidence="16">
    <location>
        <begin position="367"/>
        <end position="386"/>
    </location>
</feature>
<gene>
    <name evidence="21" type="primary">SCN8A</name>
</gene>
<dbReference type="Pfam" id="PF06512">
    <property type="entry name" value="Na_trans_assoc"/>
    <property type="match status" value="1"/>
</dbReference>
<feature type="domain" description="SCN5A-like C-terminal IQ motif" evidence="20">
    <location>
        <begin position="1772"/>
        <end position="1793"/>
    </location>
</feature>
<dbReference type="PRINTS" id="PR00170">
    <property type="entry name" value="NACHANNEL"/>
</dbReference>
<feature type="compositionally biased region" description="Basic and acidic residues" evidence="17">
    <location>
        <begin position="517"/>
        <end position="531"/>
    </location>
</feature>
<feature type="transmembrane region" description="Helical" evidence="16">
    <location>
        <begin position="1323"/>
        <end position="1349"/>
    </location>
</feature>
<keyword evidence="12" id="KW-1015">Disulfide bond</keyword>
<feature type="compositionally biased region" description="Polar residues" evidence="17">
    <location>
        <begin position="536"/>
        <end position="545"/>
    </location>
</feature>
<keyword evidence="11 16" id="KW-0472">Membrane</keyword>
<evidence type="ECO:0000256" key="14">
    <source>
        <dbReference type="ARBA" id="ARBA00023303"/>
    </source>
</evidence>
<feature type="transmembrane region" description="Helical" evidence="16">
    <location>
        <begin position="637"/>
        <end position="661"/>
    </location>
</feature>
<feature type="transmembrane region" description="Helical" evidence="16">
    <location>
        <begin position="1198"/>
        <end position="1226"/>
    </location>
</feature>
<dbReference type="Gene3D" id="1.20.5.1190">
    <property type="entry name" value="iswi atpase"/>
    <property type="match status" value="1"/>
</dbReference>
<evidence type="ECO:0000256" key="4">
    <source>
        <dbReference type="ARBA" id="ARBA00022475"/>
    </source>
</evidence>
<dbReference type="SUPFAM" id="SSF81324">
    <property type="entry name" value="Voltage-gated potassium channels"/>
    <property type="match status" value="4"/>
</dbReference>
<keyword evidence="9 16" id="KW-0915">Sodium</keyword>